<evidence type="ECO:0000313" key="2">
    <source>
        <dbReference type="Proteomes" id="UP000798662"/>
    </source>
</evidence>
<organism evidence="1 2">
    <name type="scientific">Pyropia yezoensis</name>
    <name type="common">Susabi-nori</name>
    <name type="synonym">Porphyra yezoensis</name>
    <dbReference type="NCBI Taxonomy" id="2788"/>
    <lineage>
        <taxon>Eukaryota</taxon>
        <taxon>Rhodophyta</taxon>
        <taxon>Bangiophyceae</taxon>
        <taxon>Bangiales</taxon>
        <taxon>Bangiaceae</taxon>
        <taxon>Pyropia</taxon>
    </lineage>
</organism>
<sequence>MATPPPRTLSFASFLGSSASCATDAFSPPSPPPPPPPRTLTEALSPVAAPPSAYARYAPYLIVTARFLGEPPSFYPVLGLAPSALATHVGLFARYFGVPAVDMRAPGALSPAHRRLAFLTASRAFGCDYCTAHACAFGDMLRGSSVSQAARRRQRPLRGRRPRGGDDAGGSDGGDEDGDDDGDGGGRGHAAVEGVVLDAEDPAATPAEAAILTYVTLAVMRPFPEHRRPQLHTAAVAVRAELGRSAFETLRGVVSFVGALNSMTDVLGAVLEPGAQRHAGTILPPRGAVVGDSRGGGWTPNDHHRNPTVKARGDATAAAAAAPIDGSGNIWGPPRAGAHEPSDWDDTTDDGDSSGSDCSSSGDGRGGGGGGLSKDTPPADLSWAAAKWANLTGLLHTLPAAAAGMRVEAELYAGIPSSIAPLYGWMVARMGAPHCQFLLRLRGVELVRGFCFALRENVLVEELPSIDRPGSGLRSPPGGRTWTVADRIRLLHVFACATGSAGLAAGAVGLATRSSGWPAAVAATDLAAFTAGSSNGAAGTAAAAARQLVRAAGSGLEAVAGPLVPQLTSAISPAGLVELASLVSFAEMWRRLELLFSRGGTGRRRRRPPSGRSRGGLAW</sequence>
<evidence type="ECO:0000313" key="1">
    <source>
        <dbReference type="EMBL" id="KAK1858393.1"/>
    </source>
</evidence>
<proteinExistence type="predicted"/>
<comment type="caution">
    <text evidence="1">The sequence shown here is derived from an EMBL/GenBank/DDBJ whole genome shotgun (WGS) entry which is preliminary data.</text>
</comment>
<name>A0ACC3BLD4_PYRYE</name>
<accession>A0ACC3BLD4</accession>
<reference evidence="1" key="1">
    <citation type="submission" date="2019-11" db="EMBL/GenBank/DDBJ databases">
        <title>Nori genome reveals adaptations in red seaweeds to the harsh intertidal environment.</title>
        <authorList>
            <person name="Wang D."/>
            <person name="Mao Y."/>
        </authorList>
    </citation>
    <scope>NUCLEOTIDE SEQUENCE</scope>
    <source>
        <tissue evidence="1">Gametophyte</tissue>
    </source>
</reference>
<keyword evidence="2" id="KW-1185">Reference proteome</keyword>
<gene>
    <name evidence="1" type="ORF">I4F81_000998</name>
</gene>
<dbReference type="EMBL" id="CM020618">
    <property type="protein sequence ID" value="KAK1858393.1"/>
    <property type="molecule type" value="Genomic_DNA"/>
</dbReference>
<protein>
    <submittedName>
        <fullName evidence="1">Uncharacterized protein</fullName>
    </submittedName>
</protein>
<dbReference type="Proteomes" id="UP000798662">
    <property type="component" value="Chromosome 1"/>
</dbReference>